<evidence type="ECO:0000313" key="2">
    <source>
        <dbReference type="EMBL" id="MUL35954.1"/>
    </source>
</evidence>
<dbReference type="RefSeq" id="WP_105219588.1">
    <property type="nucleotide sequence ID" value="NZ_CAWNSU010000040.1"/>
</dbReference>
<reference evidence="2 3" key="1">
    <citation type="journal article" date="2019" name="Front. Microbiol.">
        <title>Genomic Features for Desiccation Tolerance and Sugar Biosynthesis in the Extremophile Gloeocapsopsis sp. UTEX B3054.</title>
        <authorList>
            <person name="Urrejola C."/>
            <person name="Alcorta J."/>
            <person name="Salas L."/>
            <person name="Vasquez M."/>
            <person name="Polz M.F."/>
            <person name="Vicuna R."/>
            <person name="Diez B."/>
        </authorList>
    </citation>
    <scope>NUCLEOTIDE SEQUENCE [LARGE SCALE GENOMIC DNA]</scope>
    <source>
        <strain evidence="2 3">1H9</strain>
    </source>
</reference>
<accession>A0A6N8FT76</accession>
<evidence type="ECO:0000259" key="1">
    <source>
        <dbReference type="Pfam" id="PF14534"/>
    </source>
</evidence>
<feature type="domain" description="DUF4440" evidence="1">
    <location>
        <begin position="8"/>
        <end position="105"/>
    </location>
</feature>
<keyword evidence="3" id="KW-1185">Reference proteome</keyword>
<name>A0A6N8FT76_9CHRO</name>
<dbReference type="OrthoDB" id="121974at2"/>
<dbReference type="InterPro" id="IPR027843">
    <property type="entry name" value="DUF4440"/>
</dbReference>
<dbReference type="Pfam" id="PF14534">
    <property type="entry name" value="DUF4440"/>
    <property type="match status" value="1"/>
</dbReference>
<comment type="caution">
    <text evidence="2">The sequence shown here is derived from an EMBL/GenBank/DDBJ whole genome shotgun (WGS) entry which is preliminary data.</text>
</comment>
<evidence type="ECO:0000313" key="3">
    <source>
        <dbReference type="Proteomes" id="UP000441797"/>
    </source>
</evidence>
<sequence length="118" mass="13529">MDLKETLMTLEEKFWEASSAANVDLIRSYLTDDALMVGTFGVLNKETTIAVNQGQPPFSFWHIENEPQILQLTADCAVILYKATAQREGREQFTVMMSSTYVNRKSWKLAFHHQTLLK</sequence>
<organism evidence="2 3">
    <name type="scientific">Gloeocapsopsis dulcis AAB1 = 1H9</name>
    <dbReference type="NCBI Taxonomy" id="1433147"/>
    <lineage>
        <taxon>Bacteria</taxon>
        <taxon>Bacillati</taxon>
        <taxon>Cyanobacteriota</taxon>
        <taxon>Cyanophyceae</taxon>
        <taxon>Oscillatoriophycideae</taxon>
        <taxon>Chroococcales</taxon>
        <taxon>Chroococcaceae</taxon>
        <taxon>Gloeocapsopsis</taxon>
        <taxon>Gloeocapsopsis dulcis</taxon>
    </lineage>
</organism>
<dbReference type="AlphaFoldDB" id="A0A6N8FT76"/>
<dbReference type="Proteomes" id="UP000441797">
    <property type="component" value="Unassembled WGS sequence"/>
</dbReference>
<dbReference type="Gene3D" id="3.10.450.50">
    <property type="match status" value="1"/>
</dbReference>
<gene>
    <name evidence="2" type="ORF">BWI75_06205</name>
</gene>
<dbReference type="SUPFAM" id="SSF54427">
    <property type="entry name" value="NTF2-like"/>
    <property type="match status" value="1"/>
</dbReference>
<protein>
    <submittedName>
        <fullName evidence="2">DUF4440 domain-containing protein</fullName>
    </submittedName>
</protein>
<proteinExistence type="predicted"/>
<dbReference type="EMBL" id="NAPY01000007">
    <property type="protein sequence ID" value="MUL35954.1"/>
    <property type="molecule type" value="Genomic_DNA"/>
</dbReference>
<dbReference type="InterPro" id="IPR032710">
    <property type="entry name" value="NTF2-like_dom_sf"/>
</dbReference>